<dbReference type="PANTHER" id="PTHR46061:SF3">
    <property type="entry name" value="THYROTROPIN-RELEASING HORMONE RECEPTOR"/>
    <property type="match status" value="1"/>
</dbReference>
<feature type="transmembrane region" description="Helical" evidence="1">
    <location>
        <begin position="40"/>
        <end position="58"/>
    </location>
</feature>
<evidence type="ECO:0000256" key="1">
    <source>
        <dbReference type="SAM" id="Phobius"/>
    </source>
</evidence>
<dbReference type="InterPro" id="IPR002120">
    <property type="entry name" value="TRH_rcpt_1"/>
</dbReference>
<name>A0A7R9CB87_TIMCR</name>
<dbReference type="EMBL" id="OC316510">
    <property type="protein sequence ID" value="CAD7392223.1"/>
    <property type="molecule type" value="Genomic_DNA"/>
</dbReference>
<dbReference type="GO" id="GO:0016020">
    <property type="term" value="C:membrane"/>
    <property type="evidence" value="ECO:0007669"/>
    <property type="project" value="InterPro"/>
</dbReference>
<keyword evidence="1" id="KW-0812">Transmembrane</keyword>
<dbReference type="PANTHER" id="PTHR46061">
    <property type="entry name" value="THYROTROPIN-RELEASING HORMONE RECEPTOR"/>
    <property type="match status" value="1"/>
</dbReference>
<dbReference type="GO" id="GO:0004997">
    <property type="term" value="F:thyrotropin-releasing hormone receptor activity"/>
    <property type="evidence" value="ECO:0007669"/>
    <property type="project" value="InterPro"/>
</dbReference>
<feature type="transmembrane region" description="Helical" evidence="1">
    <location>
        <begin position="79"/>
        <end position="95"/>
    </location>
</feature>
<dbReference type="AlphaFoldDB" id="A0A7R9CB87"/>
<evidence type="ECO:0000313" key="2">
    <source>
        <dbReference type="EMBL" id="CAD7392223.1"/>
    </source>
</evidence>
<organism evidence="2">
    <name type="scientific">Timema cristinae</name>
    <name type="common">Walking stick</name>
    <dbReference type="NCBI Taxonomy" id="61476"/>
    <lineage>
        <taxon>Eukaryota</taxon>
        <taxon>Metazoa</taxon>
        <taxon>Ecdysozoa</taxon>
        <taxon>Arthropoda</taxon>
        <taxon>Hexapoda</taxon>
        <taxon>Insecta</taxon>
        <taxon>Pterygota</taxon>
        <taxon>Neoptera</taxon>
        <taxon>Polyneoptera</taxon>
        <taxon>Phasmatodea</taxon>
        <taxon>Timematodea</taxon>
        <taxon>Timematoidea</taxon>
        <taxon>Timematidae</taxon>
        <taxon>Timema</taxon>
    </lineage>
</organism>
<keyword evidence="1" id="KW-1133">Transmembrane helix</keyword>
<proteinExistence type="predicted"/>
<accession>A0A7R9CB87</accession>
<sequence>MTYTIRPCGVVFRAPDYEPVVPGSIPVWYRTLDILTVTRVVKMLAMVVFVFATLWLPYRGMLVYNSFAMLFSRKRFMDLWFLMFAKTCIYINWYANSGVLATPKDSGDLCLNSVGKLQEKHD</sequence>
<protein>
    <submittedName>
        <fullName evidence="2">Uncharacterized protein</fullName>
    </submittedName>
</protein>
<keyword evidence="1" id="KW-0472">Membrane</keyword>
<gene>
    <name evidence="2" type="ORF">TCEB3V08_LOCUS257</name>
</gene>
<reference evidence="2" key="1">
    <citation type="submission" date="2020-11" db="EMBL/GenBank/DDBJ databases">
        <authorList>
            <person name="Tran Van P."/>
        </authorList>
    </citation>
    <scope>NUCLEOTIDE SEQUENCE</scope>
</reference>